<dbReference type="Proteomes" id="UP001526430">
    <property type="component" value="Unassembled WGS sequence"/>
</dbReference>
<dbReference type="SUPFAM" id="SSF46626">
    <property type="entry name" value="Cytochrome c"/>
    <property type="match status" value="1"/>
</dbReference>
<organism evidence="2 3">
    <name type="scientific">Sabulicella glaciei</name>
    <dbReference type="NCBI Taxonomy" id="2984948"/>
    <lineage>
        <taxon>Bacteria</taxon>
        <taxon>Pseudomonadati</taxon>
        <taxon>Pseudomonadota</taxon>
        <taxon>Alphaproteobacteria</taxon>
        <taxon>Acetobacterales</taxon>
        <taxon>Acetobacteraceae</taxon>
        <taxon>Sabulicella</taxon>
    </lineage>
</organism>
<proteinExistence type="predicted"/>
<feature type="region of interest" description="Disordered" evidence="1">
    <location>
        <begin position="20"/>
        <end position="55"/>
    </location>
</feature>
<accession>A0ABT3NRI5</accession>
<protein>
    <submittedName>
        <fullName evidence="2">Cytochrome c</fullName>
    </submittedName>
</protein>
<comment type="caution">
    <text evidence="2">The sequence shown here is derived from an EMBL/GenBank/DDBJ whole genome shotgun (WGS) entry which is preliminary data.</text>
</comment>
<dbReference type="EMBL" id="JAPFQI010000001">
    <property type="protein sequence ID" value="MCW8084772.1"/>
    <property type="molecule type" value="Genomic_DNA"/>
</dbReference>
<reference evidence="2 3" key="1">
    <citation type="submission" date="2022-10" db="EMBL/GenBank/DDBJ databases">
        <title>Roseococcus glaciei nov., sp. nov., isolated from glacier.</title>
        <authorList>
            <person name="Liu Q."/>
            <person name="Xin Y.-H."/>
        </authorList>
    </citation>
    <scope>NUCLEOTIDE SEQUENCE [LARGE SCALE GENOMIC DNA]</scope>
    <source>
        <strain evidence="2 3">MDT2-1-1</strain>
    </source>
</reference>
<evidence type="ECO:0000256" key="1">
    <source>
        <dbReference type="SAM" id="MobiDB-lite"/>
    </source>
</evidence>
<sequence>MRRAVLPLLLLLTGCDGWLESPRPPPPVPAPEGSVAQGTAARRAALAPPGPPVDDALLREGAEAFRIFCTPCHGPTGAGDGVVTRHGHPPIPPLPHDAVRSMTVLQTNLAGAHPVEGRLDPRQRWAVSRFVERLP</sequence>
<dbReference type="InterPro" id="IPR036909">
    <property type="entry name" value="Cyt_c-like_dom_sf"/>
</dbReference>
<dbReference type="Gene3D" id="1.10.760.10">
    <property type="entry name" value="Cytochrome c-like domain"/>
    <property type="match status" value="1"/>
</dbReference>
<name>A0ABT3NRI5_9PROT</name>
<gene>
    <name evidence="2" type="ORF">OF850_03960</name>
</gene>
<evidence type="ECO:0000313" key="2">
    <source>
        <dbReference type="EMBL" id="MCW8084772.1"/>
    </source>
</evidence>
<keyword evidence="3" id="KW-1185">Reference proteome</keyword>
<dbReference type="PROSITE" id="PS51257">
    <property type="entry name" value="PROKAR_LIPOPROTEIN"/>
    <property type="match status" value="1"/>
</dbReference>
<evidence type="ECO:0000313" key="3">
    <source>
        <dbReference type="Proteomes" id="UP001526430"/>
    </source>
</evidence>